<organism evidence="1 2">
    <name type="scientific">Neomoorella humiferrea</name>
    <dbReference type="NCBI Taxonomy" id="676965"/>
    <lineage>
        <taxon>Bacteria</taxon>
        <taxon>Bacillati</taxon>
        <taxon>Bacillota</taxon>
        <taxon>Clostridia</taxon>
        <taxon>Neomoorellales</taxon>
        <taxon>Neomoorellaceae</taxon>
        <taxon>Neomoorella</taxon>
    </lineage>
</organism>
<dbReference type="AlphaFoldDB" id="A0A2T0AMR6"/>
<reference evidence="1 2" key="1">
    <citation type="submission" date="2018-03" db="EMBL/GenBank/DDBJ databases">
        <title>Genome sequence of Moorella humiferrea DSM 23265.</title>
        <authorList>
            <person name="Poehlein A."/>
            <person name="Daniel R."/>
        </authorList>
    </citation>
    <scope>NUCLEOTIDE SEQUENCE [LARGE SCALE GENOMIC DNA]</scope>
    <source>
        <strain evidence="1 2">DSM 23265</strain>
    </source>
</reference>
<gene>
    <name evidence="1" type="ORF">MOHU_19500</name>
</gene>
<keyword evidence="2" id="KW-1185">Reference proteome</keyword>
<dbReference type="RefSeq" id="WP_106005885.1">
    <property type="nucleotide sequence ID" value="NZ_CP136419.1"/>
</dbReference>
<name>A0A2T0AMR6_9FIRM</name>
<dbReference type="EMBL" id="PVXM01000049">
    <property type="protein sequence ID" value="PRR70159.1"/>
    <property type="molecule type" value="Genomic_DNA"/>
</dbReference>
<proteinExistence type="predicted"/>
<accession>A0A2T0AMR6</accession>
<dbReference type="InterPro" id="IPR014846">
    <property type="entry name" value="DUF1786_pyruvate_format-lyase"/>
</dbReference>
<dbReference type="OrthoDB" id="9777509at2"/>
<dbReference type="Pfam" id="PF08735">
    <property type="entry name" value="DUF1786"/>
    <property type="match status" value="1"/>
</dbReference>
<protein>
    <recommendedName>
        <fullName evidence="3">Pyruvate formate lyase-activating protein</fullName>
    </recommendedName>
</protein>
<evidence type="ECO:0000313" key="2">
    <source>
        <dbReference type="Proteomes" id="UP000238415"/>
    </source>
</evidence>
<evidence type="ECO:0008006" key="3">
    <source>
        <dbReference type="Google" id="ProtNLM"/>
    </source>
</evidence>
<sequence length="353" mass="38145">MLGRPLLAIDIGGGTQDILLYRPDQPLENCVQLILPSPTVICARKVEAATAARRDVFLTGYLMGGGALVGALRRHLAAGLRVYATAAAARTVYDDLDRVRRLGIVVTEAPPDDAVTIKTGDVDLDTLAASLAPYGVELPGEVAIAVLDHGEAPQGMSDRLFRFQHWRRFVADGGKLTDLLYRRPPQYLTRMRAVQEQAPGAWLMDTGAAALWGALGDERVAAHSGEGLIVLNCGNQHTIGVLLQEGRVWGLFEHHTSVLSGHKLAAFVAKLRAGELTQEEVFNDGGHGCYIHPDYRPGKGFHFVAVTGPQRRLTIHQDYYWAAPFGDMMLSGCFGLIAAVAATGRQSAPVKHQ</sequence>
<dbReference type="Proteomes" id="UP000238415">
    <property type="component" value="Unassembled WGS sequence"/>
</dbReference>
<evidence type="ECO:0000313" key="1">
    <source>
        <dbReference type="EMBL" id="PRR70159.1"/>
    </source>
</evidence>
<comment type="caution">
    <text evidence="1">The sequence shown here is derived from an EMBL/GenBank/DDBJ whole genome shotgun (WGS) entry which is preliminary data.</text>
</comment>